<proteinExistence type="predicted"/>
<feature type="compositionally biased region" description="Low complexity" evidence="1">
    <location>
        <begin position="10"/>
        <end position="40"/>
    </location>
</feature>
<evidence type="ECO:0000256" key="1">
    <source>
        <dbReference type="SAM" id="MobiDB-lite"/>
    </source>
</evidence>
<dbReference type="AlphaFoldDB" id="A0A545W936"/>
<reference evidence="3 4" key="1">
    <citation type="journal article" date="2019" name="Appl. Microbiol. Biotechnol.">
        <title>Genome sequence of Isaria javanica and comparative genome analysis insights into family S53 peptidase evolution in fungal entomopathogens.</title>
        <authorList>
            <person name="Lin R."/>
            <person name="Zhang X."/>
            <person name="Xin B."/>
            <person name="Zou M."/>
            <person name="Gao Y."/>
            <person name="Qin F."/>
            <person name="Hu Q."/>
            <person name="Xie B."/>
            <person name="Cheng X."/>
        </authorList>
    </citation>
    <scope>NUCLEOTIDE SEQUENCE [LARGE SCALE GENOMIC DNA]</scope>
    <source>
        <strain evidence="3 4">IJ1G</strain>
    </source>
</reference>
<dbReference type="STRING" id="43265.A0A545W936"/>
<evidence type="ECO:0000256" key="2">
    <source>
        <dbReference type="SAM" id="Phobius"/>
    </source>
</evidence>
<keyword evidence="2" id="KW-0472">Membrane</keyword>
<dbReference type="Proteomes" id="UP000315783">
    <property type="component" value="Unassembled WGS sequence"/>
</dbReference>
<feature type="transmembrane region" description="Helical" evidence="2">
    <location>
        <begin position="192"/>
        <end position="213"/>
    </location>
</feature>
<feature type="transmembrane region" description="Helical" evidence="2">
    <location>
        <begin position="303"/>
        <end position="324"/>
    </location>
</feature>
<name>A0A545W936_9HYPO</name>
<evidence type="ECO:0000313" key="3">
    <source>
        <dbReference type="EMBL" id="TQV99924.1"/>
    </source>
</evidence>
<evidence type="ECO:0000313" key="4">
    <source>
        <dbReference type="Proteomes" id="UP000315783"/>
    </source>
</evidence>
<gene>
    <name evidence="3" type="ORF">IF1G_02139</name>
</gene>
<comment type="caution">
    <text evidence="3">The sequence shown here is derived from an EMBL/GenBank/DDBJ whole genome shotgun (WGS) entry which is preliminary data.</text>
</comment>
<feature type="transmembrane region" description="Helical" evidence="2">
    <location>
        <begin position="126"/>
        <end position="145"/>
    </location>
</feature>
<keyword evidence="4" id="KW-1185">Reference proteome</keyword>
<feature type="transmembrane region" description="Helical" evidence="2">
    <location>
        <begin position="219"/>
        <end position="240"/>
    </location>
</feature>
<keyword evidence="2" id="KW-0812">Transmembrane</keyword>
<protein>
    <recommendedName>
        <fullName evidence="5">Transmembrane protein</fullName>
    </recommendedName>
</protein>
<sequence length="422" mass="43772">MPRKSTKSEASTASPDPAPATTKSTPAKAKAASSVKSTPARSASKTGKDTPAKTVSAKSTPAGKTTKADPSAGATPASNAGAKQRRQSRPRVSSADKLVQRGNTAGSSSTGSRSARKAPLAHLPPAVRFVAVEAVTLALLVGGRLALAAATRNEMGGLRAEPETAWELALLGGWRAAEVALAWAANLDCIDVGLVSFVAHAPSFWLVAMFYGVRPATAIAGTLVDVAAPAAAFALARPLGSLRFAGAKLYNKDLVAGPFQLLIAALSASVYAAVISLALRFLLPRIFVLYFQGIRTVAPAYAASFLALLPTAAFFGAAASKFIFAPYVTTGKSKEDDKIRQFDPVQASLRETVWWNVWGYTLRSRIVITRTAIVTAMTAVSTYLACVVAIDGVSRLGAATYAFVWALATAGTGFALGLVGQE</sequence>
<feature type="transmembrane region" description="Helical" evidence="2">
    <location>
        <begin position="372"/>
        <end position="390"/>
    </location>
</feature>
<feature type="compositionally biased region" description="Low complexity" evidence="1">
    <location>
        <begin position="104"/>
        <end position="113"/>
    </location>
</feature>
<dbReference type="OrthoDB" id="5394254at2759"/>
<evidence type="ECO:0008006" key="5">
    <source>
        <dbReference type="Google" id="ProtNLM"/>
    </source>
</evidence>
<feature type="region of interest" description="Disordered" evidence="1">
    <location>
        <begin position="1"/>
        <end position="117"/>
    </location>
</feature>
<dbReference type="EMBL" id="SPUK01000002">
    <property type="protein sequence ID" value="TQV99924.1"/>
    <property type="molecule type" value="Genomic_DNA"/>
</dbReference>
<organism evidence="3 4">
    <name type="scientific">Cordyceps javanica</name>
    <dbReference type="NCBI Taxonomy" id="43265"/>
    <lineage>
        <taxon>Eukaryota</taxon>
        <taxon>Fungi</taxon>
        <taxon>Dikarya</taxon>
        <taxon>Ascomycota</taxon>
        <taxon>Pezizomycotina</taxon>
        <taxon>Sordariomycetes</taxon>
        <taxon>Hypocreomycetidae</taxon>
        <taxon>Hypocreales</taxon>
        <taxon>Cordycipitaceae</taxon>
        <taxon>Cordyceps</taxon>
    </lineage>
</organism>
<feature type="transmembrane region" description="Helical" evidence="2">
    <location>
        <begin position="396"/>
        <end position="419"/>
    </location>
</feature>
<keyword evidence="2" id="KW-1133">Transmembrane helix</keyword>
<accession>A0A545W936</accession>
<feature type="transmembrane region" description="Helical" evidence="2">
    <location>
        <begin position="261"/>
        <end position="283"/>
    </location>
</feature>